<name>A0AAV5JVM8_9ROSI</name>
<sequence>MRTLARRSCRGHLILLIVEARHIAIQSKSVLLVMI</sequence>
<dbReference type="Proteomes" id="UP001054252">
    <property type="component" value="Unassembled WGS sequence"/>
</dbReference>
<dbReference type="AlphaFoldDB" id="A0AAV5JVM8"/>
<evidence type="ECO:0000313" key="1">
    <source>
        <dbReference type="EMBL" id="GKV18694.1"/>
    </source>
</evidence>
<proteinExistence type="predicted"/>
<protein>
    <submittedName>
        <fullName evidence="1">Uncharacterized protein</fullName>
    </submittedName>
</protein>
<keyword evidence="2" id="KW-1185">Reference proteome</keyword>
<reference evidence="1 2" key="1">
    <citation type="journal article" date="2021" name="Commun. Biol.">
        <title>The genome of Shorea leprosula (Dipterocarpaceae) highlights the ecological relevance of drought in aseasonal tropical rainforests.</title>
        <authorList>
            <person name="Ng K.K.S."/>
            <person name="Kobayashi M.J."/>
            <person name="Fawcett J.A."/>
            <person name="Hatakeyama M."/>
            <person name="Paape T."/>
            <person name="Ng C.H."/>
            <person name="Ang C.C."/>
            <person name="Tnah L.H."/>
            <person name="Lee C.T."/>
            <person name="Nishiyama T."/>
            <person name="Sese J."/>
            <person name="O'Brien M.J."/>
            <person name="Copetti D."/>
            <person name="Mohd Noor M.I."/>
            <person name="Ong R.C."/>
            <person name="Putra M."/>
            <person name="Sireger I.Z."/>
            <person name="Indrioko S."/>
            <person name="Kosugi Y."/>
            <person name="Izuno A."/>
            <person name="Isagi Y."/>
            <person name="Lee S.L."/>
            <person name="Shimizu K.K."/>
        </authorList>
    </citation>
    <scope>NUCLEOTIDE SEQUENCE [LARGE SCALE GENOMIC DNA]</scope>
    <source>
        <strain evidence="1">214</strain>
    </source>
</reference>
<comment type="caution">
    <text evidence="1">The sequence shown here is derived from an EMBL/GenBank/DDBJ whole genome shotgun (WGS) entry which is preliminary data.</text>
</comment>
<accession>A0AAV5JVM8</accession>
<gene>
    <name evidence="1" type="ORF">SLEP1_g29035</name>
</gene>
<evidence type="ECO:0000313" key="2">
    <source>
        <dbReference type="Proteomes" id="UP001054252"/>
    </source>
</evidence>
<organism evidence="1 2">
    <name type="scientific">Rubroshorea leprosula</name>
    <dbReference type="NCBI Taxonomy" id="152421"/>
    <lineage>
        <taxon>Eukaryota</taxon>
        <taxon>Viridiplantae</taxon>
        <taxon>Streptophyta</taxon>
        <taxon>Embryophyta</taxon>
        <taxon>Tracheophyta</taxon>
        <taxon>Spermatophyta</taxon>
        <taxon>Magnoliopsida</taxon>
        <taxon>eudicotyledons</taxon>
        <taxon>Gunneridae</taxon>
        <taxon>Pentapetalae</taxon>
        <taxon>rosids</taxon>
        <taxon>malvids</taxon>
        <taxon>Malvales</taxon>
        <taxon>Dipterocarpaceae</taxon>
        <taxon>Rubroshorea</taxon>
    </lineage>
</organism>
<dbReference type="EMBL" id="BPVZ01000051">
    <property type="protein sequence ID" value="GKV18694.1"/>
    <property type="molecule type" value="Genomic_DNA"/>
</dbReference>